<feature type="transmembrane region" description="Helical" evidence="1">
    <location>
        <begin position="209"/>
        <end position="230"/>
    </location>
</feature>
<name>A0ABT1NUD1_9MICC</name>
<feature type="transmembrane region" description="Helical" evidence="1">
    <location>
        <begin position="170"/>
        <end position="197"/>
    </location>
</feature>
<keyword evidence="1" id="KW-0812">Transmembrane</keyword>
<sequence length="394" mass="41775">MSSVATSRPRLSGVDAARGLALFGMMAIHVLSAVSEDGEPTLTWLLFAGKAAALFALLAGVTLAFTTRRARTEGGHFLVAARWSVAARAGLVTTLGLAIAYVDMDAFIILAYYGAMFLLAIPLLGVSTRTLLVAAAGFALLGPILMQGLRDYLPEPGFDPTFTTVLTEPGVFLSQLLLTGTYPAIPWLAYIAAGLAIGRMSLDRPSVQLGLLGFGAALAAAAWLGSQLLLAGPGFDRLLASEPDLRTGDLQEILVWGTEEYLPTSSWWWLSIAAPHTTTPFDLLHTIGVAAGVLGAMLLVSRFAGKALLLLSAPGRMTLTLYCAHLLFLGTGALVDLPEFSLWLQITVFVIFAVIWQLAGKQGPLEKLVSRGAAAARESVLRRHPDTRSAHRGP</sequence>
<evidence type="ECO:0000259" key="2">
    <source>
        <dbReference type="Pfam" id="PF07786"/>
    </source>
</evidence>
<keyword evidence="1" id="KW-1133">Transmembrane helix</keyword>
<proteinExistence type="predicted"/>
<feature type="transmembrane region" description="Helical" evidence="1">
    <location>
        <begin position="44"/>
        <end position="65"/>
    </location>
</feature>
<dbReference type="InterPro" id="IPR052529">
    <property type="entry name" value="Bact_Transport_Assoc"/>
</dbReference>
<protein>
    <submittedName>
        <fullName evidence="3">DUF1624 domain-containing protein</fullName>
    </submittedName>
</protein>
<dbReference type="EMBL" id="JANFLP010000016">
    <property type="protein sequence ID" value="MCQ1951298.1"/>
    <property type="molecule type" value="Genomic_DNA"/>
</dbReference>
<accession>A0ABT1NUD1</accession>
<feature type="domain" description="Heparan-alpha-glucosaminide N-acetyltransferase catalytic" evidence="2">
    <location>
        <begin position="10"/>
        <end position="227"/>
    </location>
</feature>
<dbReference type="RefSeq" id="WP_255866376.1">
    <property type="nucleotide sequence ID" value="NZ_JANFLP010000016.1"/>
</dbReference>
<feature type="transmembrane region" description="Helical" evidence="1">
    <location>
        <begin position="12"/>
        <end position="32"/>
    </location>
</feature>
<feature type="transmembrane region" description="Helical" evidence="1">
    <location>
        <begin position="77"/>
        <end position="100"/>
    </location>
</feature>
<gene>
    <name evidence="3" type="ORF">NNX28_15370</name>
</gene>
<feature type="transmembrane region" description="Helical" evidence="1">
    <location>
        <begin position="283"/>
        <end position="300"/>
    </location>
</feature>
<comment type="caution">
    <text evidence="3">The sequence shown here is derived from an EMBL/GenBank/DDBJ whole genome shotgun (WGS) entry which is preliminary data.</text>
</comment>
<evidence type="ECO:0000256" key="1">
    <source>
        <dbReference type="SAM" id="Phobius"/>
    </source>
</evidence>
<dbReference type="PANTHER" id="PTHR30590">
    <property type="entry name" value="INNER MEMBRANE PROTEIN"/>
    <property type="match status" value="1"/>
</dbReference>
<dbReference type="InterPro" id="IPR012429">
    <property type="entry name" value="HGSNAT_cat"/>
</dbReference>
<feature type="transmembrane region" description="Helical" evidence="1">
    <location>
        <begin position="106"/>
        <end position="124"/>
    </location>
</feature>
<reference evidence="3 4" key="1">
    <citation type="submission" date="2022-07" db="EMBL/GenBank/DDBJ databases">
        <title>Novel species in genus Arthrobacter.</title>
        <authorList>
            <person name="Liu Y."/>
        </authorList>
    </citation>
    <scope>NUCLEOTIDE SEQUENCE [LARGE SCALE GENOMIC DNA]</scope>
    <source>
        <strain evidence="4">zg-Y859</strain>
    </source>
</reference>
<feature type="transmembrane region" description="Helical" evidence="1">
    <location>
        <begin position="131"/>
        <end position="150"/>
    </location>
</feature>
<dbReference type="PANTHER" id="PTHR30590:SF2">
    <property type="entry name" value="INNER MEMBRANE PROTEIN"/>
    <property type="match status" value="1"/>
</dbReference>
<evidence type="ECO:0000313" key="4">
    <source>
        <dbReference type="Proteomes" id="UP001206924"/>
    </source>
</evidence>
<organism evidence="3 4">
    <name type="scientific">Arthrobacter jinronghuae</name>
    <dbReference type="NCBI Taxonomy" id="2964609"/>
    <lineage>
        <taxon>Bacteria</taxon>
        <taxon>Bacillati</taxon>
        <taxon>Actinomycetota</taxon>
        <taxon>Actinomycetes</taxon>
        <taxon>Micrococcales</taxon>
        <taxon>Micrococcaceae</taxon>
        <taxon>Arthrobacter</taxon>
    </lineage>
</organism>
<keyword evidence="1" id="KW-0472">Membrane</keyword>
<keyword evidence="4" id="KW-1185">Reference proteome</keyword>
<feature type="transmembrane region" description="Helical" evidence="1">
    <location>
        <begin position="340"/>
        <end position="359"/>
    </location>
</feature>
<dbReference type="Proteomes" id="UP001206924">
    <property type="component" value="Unassembled WGS sequence"/>
</dbReference>
<evidence type="ECO:0000313" key="3">
    <source>
        <dbReference type="EMBL" id="MCQ1951298.1"/>
    </source>
</evidence>
<dbReference type="Pfam" id="PF07786">
    <property type="entry name" value="HGSNAT_cat"/>
    <property type="match status" value="1"/>
</dbReference>